<sequence length="700" mass="79722">MQKEEEVDFVEKIEIEEEEDDEEEMAPEELQELEDHLCEMVTPKNVLLFGGRNRRRTPLLIGSNDASSRFWRPQSSTASATTTDSNNEFGGGGGHSLIETSITNSRKSQKQEDDEFREKGARKYAKLILPHVGLVLLTCCYTLLGASLFYSVERPNELRAKRICLDNINKRQELFVSELVWLAASNLSGERKNWERIAREHLWVVSTIGYGNPVPIGRIACISFSLFGIPLTLVTIADLGKFLSEHLVWLYGKWLKLKRFLSLKICRRGIINVKEGRFDVSSHQYLNQELVRENRIPALLVFAILVLYTALGGLLMSQLEPWNFFTSFYWSFITMTTVGFGDLMPRRDHYTAIILLYIVLGLAITTMCIDLIHYFGRKIQDARSALAVVGGKIHYFGRKIQDARSALAVVGGKVVLVSELYSSLLQKRNQKGGGNVSCNGETAFIIENLYIDPSRRHIIPFIPADIRLIRFIDQPPNSLSRTSSQASEDVKETLLKMNWLYFLLFLCLFGIKNSFGYFIHIDANEELCFFDRVVSGTKMGLMFEVAEGGFLDIDVKIVGPDNSEIYKGERESSGKYTFAAHMDGPHTYCFSNKMSTMTPKVVMFSMDISQPNAHVQEADGKIDADGQKLEEMIRELSAMLTAVKHEQEYMQVRDRVHRSINENTNSRVVIWAIFEAILLISMTVGQIYYLKRFFEVRRVV</sequence>
<evidence type="ECO:0000256" key="2">
    <source>
        <dbReference type="ARBA" id="ARBA00022448"/>
    </source>
</evidence>
<dbReference type="Pfam" id="PF01105">
    <property type="entry name" value="EMP24_GP25L"/>
    <property type="match status" value="1"/>
</dbReference>
<accession>A0A915NV87</accession>
<dbReference type="SMART" id="SM01190">
    <property type="entry name" value="EMP24_GP25L"/>
    <property type="match status" value="1"/>
</dbReference>
<feature type="transmembrane region" description="Helical" evidence="9">
    <location>
        <begin position="216"/>
        <end position="237"/>
    </location>
</feature>
<dbReference type="Gene3D" id="1.10.287.70">
    <property type="match status" value="1"/>
</dbReference>
<keyword evidence="6 9" id="KW-0472">Membrane</keyword>
<feature type="transmembrane region" description="Helical" evidence="9">
    <location>
        <begin position="499"/>
        <end position="519"/>
    </location>
</feature>
<proteinExistence type="predicted"/>
<feature type="region of interest" description="Disordered" evidence="8">
    <location>
        <begin position="69"/>
        <end position="115"/>
    </location>
</feature>
<dbReference type="AlphaFoldDB" id="A0A915NV87"/>
<evidence type="ECO:0000256" key="5">
    <source>
        <dbReference type="ARBA" id="ARBA00023065"/>
    </source>
</evidence>
<feature type="transmembrane region" description="Helical" evidence="9">
    <location>
        <begin position="296"/>
        <end position="316"/>
    </location>
</feature>
<dbReference type="PROSITE" id="PS50866">
    <property type="entry name" value="GOLD"/>
    <property type="match status" value="1"/>
</dbReference>
<keyword evidence="11" id="KW-1185">Reference proteome</keyword>
<dbReference type="GO" id="GO:0015271">
    <property type="term" value="F:outward rectifier potassium channel activity"/>
    <property type="evidence" value="ECO:0007669"/>
    <property type="project" value="TreeGrafter"/>
</dbReference>
<evidence type="ECO:0000256" key="4">
    <source>
        <dbReference type="ARBA" id="ARBA00022989"/>
    </source>
</evidence>
<feature type="transmembrane region" description="Helical" evidence="9">
    <location>
        <begin position="127"/>
        <end position="150"/>
    </location>
</feature>
<dbReference type="PANTHER" id="PTHR11003">
    <property type="entry name" value="POTASSIUM CHANNEL, SUBFAMILY K"/>
    <property type="match status" value="1"/>
</dbReference>
<dbReference type="InterPro" id="IPR003280">
    <property type="entry name" value="2pore_dom_K_chnl"/>
</dbReference>
<feature type="transmembrane region" description="Helical" evidence="9">
    <location>
        <begin position="668"/>
        <end position="690"/>
    </location>
</feature>
<feature type="transmembrane region" description="Helical" evidence="9">
    <location>
        <begin position="353"/>
        <end position="376"/>
    </location>
</feature>
<dbReference type="GO" id="GO:0030322">
    <property type="term" value="P:stabilization of membrane potential"/>
    <property type="evidence" value="ECO:0007669"/>
    <property type="project" value="TreeGrafter"/>
</dbReference>
<protein>
    <submittedName>
        <fullName evidence="12">GOLD domain-containing protein</fullName>
    </submittedName>
</protein>
<evidence type="ECO:0000256" key="9">
    <source>
        <dbReference type="SAM" id="Phobius"/>
    </source>
</evidence>
<evidence type="ECO:0000259" key="10">
    <source>
        <dbReference type="PROSITE" id="PS50866"/>
    </source>
</evidence>
<keyword evidence="5" id="KW-0406">Ion transport</keyword>
<evidence type="ECO:0000256" key="6">
    <source>
        <dbReference type="ARBA" id="ARBA00023136"/>
    </source>
</evidence>
<dbReference type="GO" id="GO:0022841">
    <property type="term" value="F:potassium ion leak channel activity"/>
    <property type="evidence" value="ECO:0007669"/>
    <property type="project" value="TreeGrafter"/>
</dbReference>
<evidence type="ECO:0000256" key="3">
    <source>
        <dbReference type="ARBA" id="ARBA00022692"/>
    </source>
</evidence>
<dbReference type="InterPro" id="IPR036598">
    <property type="entry name" value="GOLD_dom_sf"/>
</dbReference>
<evidence type="ECO:0000256" key="7">
    <source>
        <dbReference type="ARBA" id="ARBA00023303"/>
    </source>
</evidence>
<feature type="domain" description="GOLD" evidence="10">
    <location>
        <begin position="526"/>
        <end position="608"/>
    </location>
</feature>
<dbReference type="Proteomes" id="UP000887560">
    <property type="component" value="Unplaced"/>
</dbReference>
<feature type="compositionally biased region" description="Low complexity" evidence="8">
    <location>
        <begin position="75"/>
        <end position="85"/>
    </location>
</feature>
<evidence type="ECO:0000313" key="12">
    <source>
        <dbReference type="WBParaSite" id="scf7180000420606.g5535"/>
    </source>
</evidence>
<evidence type="ECO:0000313" key="11">
    <source>
        <dbReference type="Proteomes" id="UP000887560"/>
    </source>
</evidence>
<dbReference type="SUPFAM" id="SSF81324">
    <property type="entry name" value="Voltage-gated potassium channels"/>
    <property type="match status" value="2"/>
</dbReference>
<evidence type="ECO:0000256" key="8">
    <source>
        <dbReference type="SAM" id="MobiDB-lite"/>
    </source>
</evidence>
<dbReference type="Pfam" id="PF07885">
    <property type="entry name" value="Ion_trans_2"/>
    <property type="match status" value="2"/>
</dbReference>
<dbReference type="GO" id="GO:0005886">
    <property type="term" value="C:plasma membrane"/>
    <property type="evidence" value="ECO:0007669"/>
    <property type="project" value="TreeGrafter"/>
</dbReference>
<keyword evidence="3 9" id="KW-0812">Transmembrane</keyword>
<organism evidence="11 12">
    <name type="scientific">Meloidogyne floridensis</name>
    <dbReference type="NCBI Taxonomy" id="298350"/>
    <lineage>
        <taxon>Eukaryota</taxon>
        <taxon>Metazoa</taxon>
        <taxon>Ecdysozoa</taxon>
        <taxon>Nematoda</taxon>
        <taxon>Chromadorea</taxon>
        <taxon>Rhabditida</taxon>
        <taxon>Tylenchina</taxon>
        <taxon>Tylenchomorpha</taxon>
        <taxon>Tylenchoidea</taxon>
        <taxon>Meloidogynidae</taxon>
        <taxon>Meloidogyninae</taxon>
        <taxon>Meloidogyne</taxon>
    </lineage>
</organism>
<dbReference type="InterPro" id="IPR009038">
    <property type="entry name" value="GOLD_dom"/>
</dbReference>
<keyword evidence="4 9" id="KW-1133">Transmembrane helix</keyword>
<dbReference type="PANTHER" id="PTHR11003:SF333">
    <property type="entry name" value="TWIK FAMILY OF POTASSIUM CHANNELS PROTEIN 7"/>
    <property type="match status" value="1"/>
</dbReference>
<dbReference type="SUPFAM" id="SSF101576">
    <property type="entry name" value="Supernatant protein factor (SPF), C-terminal domain"/>
    <property type="match status" value="1"/>
</dbReference>
<keyword evidence="2" id="KW-0813">Transport</keyword>
<dbReference type="WBParaSite" id="scf7180000420606.g5535">
    <property type="protein sequence ID" value="scf7180000420606.g5535"/>
    <property type="gene ID" value="scf7180000420606.g5535"/>
</dbReference>
<reference evidence="12" key="1">
    <citation type="submission" date="2022-11" db="UniProtKB">
        <authorList>
            <consortium name="WormBaseParasite"/>
        </authorList>
    </citation>
    <scope>IDENTIFICATION</scope>
</reference>
<keyword evidence="7" id="KW-0407">Ion channel</keyword>
<dbReference type="InterPro" id="IPR013099">
    <property type="entry name" value="K_chnl_dom"/>
</dbReference>
<comment type="subcellular location">
    <subcellularLocation>
        <location evidence="1">Membrane</location>
        <topology evidence="1">Multi-pass membrane protein</topology>
    </subcellularLocation>
</comment>
<evidence type="ECO:0000256" key="1">
    <source>
        <dbReference type="ARBA" id="ARBA00004141"/>
    </source>
</evidence>
<name>A0A915NV87_9BILA</name>